<dbReference type="OrthoDB" id="78088at2759"/>
<evidence type="ECO:0000313" key="3">
    <source>
        <dbReference type="EMBL" id="KAF2637840.1"/>
    </source>
</evidence>
<evidence type="ECO:0000256" key="1">
    <source>
        <dbReference type="SAM" id="MobiDB-lite"/>
    </source>
</evidence>
<feature type="compositionally biased region" description="Acidic residues" evidence="1">
    <location>
        <begin position="460"/>
        <end position="477"/>
    </location>
</feature>
<proteinExistence type="predicted"/>
<name>A0A6A6RR64_9PLEO</name>
<gene>
    <name evidence="3" type="ORF">P280DRAFT_472000</name>
</gene>
<feature type="region of interest" description="Disordered" evidence="1">
    <location>
        <begin position="1"/>
        <end position="424"/>
    </location>
</feature>
<dbReference type="Gene3D" id="1.25.10.10">
    <property type="entry name" value="Leucine-rich Repeat Variant"/>
    <property type="match status" value="1"/>
</dbReference>
<dbReference type="InterPro" id="IPR011989">
    <property type="entry name" value="ARM-like"/>
</dbReference>
<feature type="region of interest" description="Disordered" evidence="1">
    <location>
        <begin position="453"/>
        <end position="531"/>
    </location>
</feature>
<dbReference type="Proteomes" id="UP000799753">
    <property type="component" value="Unassembled WGS sequence"/>
</dbReference>
<accession>A0A6A6RR64</accession>
<keyword evidence="4" id="KW-1185">Reference proteome</keyword>
<feature type="compositionally biased region" description="Polar residues" evidence="1">
    <location>
        <begin position="391"/>
        <end position="409"/>
    </location>
</feature>
<dbReference type="InterPro" id="IPR022771">
    <property type="entry name" value="WAPL_C"/>
</dbReference>
<dbReference type="Pfam" id="PF07814">
    <property type="entry name" value="WAPL"/>
    <property type="match status" value="1"/>
</dbReference>
<dbReference type="AlphaFoldDB" id="A0A6A6RR64"/>
<protein>
    <recommendedName>
        <fullName evidence="2">Wings apart-like protein C-terminal domain-containing protein</fullName>
    </recommendedName>
</protein>
<organism evidence="3 4">
    <name type="scientific">Massarina eburnea CBS 473.64</name>
    <dbReference type="NCBI Taxonomy" id="1395130"/>
    <lineage>
        <taxon>Eukaryota</taxon>
        <taxon>Fungi</taxon>
        <taxon>Dikarya</taxon>
        <taxon>Ascomycota</taxon>
        <taxon>Pezizomycotina</taxon>
        <taxon>Dothideomycetes</taxon>
        <taxon>Pleosporomycetidae</taxon>
        <taxon>Pleosporales</taxon>
        <taxon>Massarineae</taxon>
        <taxon>Massarinaceae</taxon>
        <taxon>Massarina</taxon>
    </lineage>
</organism>
<feature type="compositionally biased region" description="Basic and acidic residues" evidence="1">
    <location>
        <begin position="39"/>
        <end position="53"/>
    </location>
</feature>
<evidence type="ECO:0000313" key="4">
    <source>
        <dbReference type="Proteomes" id="UP000799753"/>
    </source>
</evidence>
<evidence type="ECO:0000259" key="2">
    <source>
        <dbReference type="Pfam" id="PF07814"/>
    </source>
</evidence>
<dbReference type="EMBL" id="MU006792">
    <property type="protein sequence ID" value="KAF2637840.1"/>
    <property type="molecule type" value="Genomic_DNA"/>
</dbReference>
<feature type="compositionally biased region" description="Polar residues" evidence="1">
    <location>
        <begin position="482"/>
        <end position="501"/>
    </location>
</feature>
<feature type="compositionally biased region" description="Polar residues" evidence="1">
    <location>
        <begin position="229"/>
        <end position="239"/>
    </location>
</feature>
<feature type="compositionally biased region" description="Polar residues" evidence="1">
    <location>
        <begin position="511"/>
        <end position="521"/>
    </location>
</feature>
<reference evidence="3" key="1">
    <citation type="journal article" date="2020" name="Stud. Mycol.">
        <title>101 Dothideomycetes genomes: a test case for predicting lifestyles and emergence of pathogens.</title>
        <authorList>
            <person name="Haridas S."/>
            <person name="Albert R."/>
            <person name="Binder M."/>
            <person name="Bloem J."/>
            <person name="Labutti K."/>
            <person name="Salamov A."/>
            <person name="Andreopoulos B."/>
            <person name="Baker S."/>
            <person name="Barry K."/>
            <person name="Bills G."/>
            <person name="Bluhm B."/>
            <person name="Cannon C."/>
            <person name="Castanera R."/>
            <person name="Culley D."/>
            <person name="Daum C."/>
            <person name="Ezra D."/>
            <person name="Gonzalez J."/>
            <person name="Henrissat B."/>
            <person name="Kuo A."/>
            <person name="Liang C."/>
            <person name="Lipzen A."/>
            <person name="Lutzoni F."/>
            <person name="Magnuson J."/>
            <person name="Mondo S."/>
            <person name="Nolan M."/>
            <person name="Ohm R."/>
            <person name="Pangilinan J."/>
            <person name="Park H.-J."/>
            <person name="Ramirez L."/>
            <person name="Alfaro M."/>
            <person name="Sun H."/>
            <person name="Tritt A."/>
            <person name="Yoshinaga Y."/>
            <person name="Zwiers L.-H."/>
            <person name="Turgeon B."/>
            <person name="Goodwin S."/>
            <person name="Spatafora J."/>
            <person name="Crous P."/>
            <person name="Grigoriev I."/>
        </authorList>
    </citation>
    <scope>NUCLEOTIDE SEQUENCE</scope>
    <source>
        <strain evidence="3">CBS 473.64</strain>
    </source>
</reference>
<sequence length="1039" mass="113395">MAMPMPSTFTAGERRKKTVTYGKPARYTSSNNIFDDAPSPERQRTGTHHESAPRKKISAVTQDVDVFDFPPSEDEKPPTAPKNGKSVPSSRKAEVAPPALKRKAQEKEQEVALSSEDALAAPPRRRAKSPQVIVKSPVRKAQPATRMIRSRATTPAPLVAVSRKAKDTTSNKTDVSKPMPGIKSPTLDVFDVPSSDDDVSAKTPMKPQPAPRSRNKVVSPISQAPPSPSLSGDSDVSTKSNKRKRRAPVASSVAAKTTIAGEKREPSLPPRNRKYQKKENSISPGHDVAPVRPLVPHVKETSEEYGVVNKPARTRLRTGPAPPKASITKGQSSPAQLHSMLVDRSKPKPKPAAQPAPALPESSFDDETMCEPQETTPPKKSKKMAVPGSVTPRQKTLFQNLLDDSSDSATPMPDLKALKITARKPGSIASLLRSSSDIPQSAHTRKSRLIDMLKQAASSSDEESESESDEEAEEEIIDIPSVSASAKTINNGPSQVGSRDASNAMDIDSDTAGNSPASQAATKLHTGGKRTYAKQRSYLEEQGDNMEDLLNNILDDEIGGFETRNQSSLSEDEDITGMHDIHNLRNTGQQQKFNQEVDFAIDDIAGEGLNASQRRGAMMEFATLLADKNYVGQLLESPLTSRLLRSLSSNDEIIFDVAAAVAVLFILQKRPGGAILEEIHQSPIIATLGKLFGSKFASMDIHRISKERKTNMSLRARETVAEFRTLLLNSSIWSTEKPDKVSPQLLATKVLELLVVGLRQTGNAEALLDENMVAKVVDVASGPCQRLEAGKATVQDHLLLDTAFSALESLSVFKEAAWSNDLMSRLADMMPAVFETADNASPTRLAIRLCINLTNDKPKACKIFSRPAFIQPLLRSIGHNFKLLVNEVDAGRRTEINEDLIFSLGAMINLAECSEKARASAINDGDDVVEDLVQIFLEGSERADQADSMEESQFIVPIGYLTILLGNLCLDTRVRQKVRNKLPDAKIDMLVQKIREFVAYNQRVDRLTGKFDGSEGAETHRNFTHRLMLVVQRLEKAGA</sequence>
<feature type="domain" description="Wings apart-like protein C-terminal" evidence="2">
    <location>
        <begin position="580"/>
        <end position="916"/>
    </location>
</feature>